<dbReference type="Gene3D" id="1.20.58.1950">
    <property type="match status" value="1"/>
</dbReference>
<dbReference type="EMBL" id="UWJD01000002">
    <property type="protein sequence ID" value="VCT85764.1"/>
    <property type="molecule type" value="Genomic_DNA"/>
</dbReference>
<dbReference type="Proteomes" id="UP000789738">
    <property type="component" value="Unassembled WGS sequence"/>
</dbReference>
<evidence type="ECO:0000259" key="2">
    <source>
        <dbReference type="PROSITE" id="PS51372"/>
    </source>
</evidence>
<name>A0A2A7MLF0_9CLOT</name>
<dbReference type="AlphaFoldDB" id="A0A2A7MLF0"/>
<dbReference type="STRING" id="137838.GCA_001458595_03892"/>
<dbReference type="Gene3D" id="2.30.24.10">
    <property type="entry name" value="CAT RNA-binding domain"/>
    <property type="match status" value="1"/>
</dbReference>
<reference evidence="4" key="4">
    <citation type="submission" date="2022-10" db="EMBL/GenBank/DDBJ databases">
        <authorList>
            <person name="Aires J."/>
            <person name="Mesa V."/>
        </authorList>
    </citation>
    <scope>NUCLEOTIDE SEQUENCE</scope>
    <source>
        <strain evidence="4">Clostridium neonatale JD116</strain>
    </source>
</reference>
<keyword evidence="1" id="KW-0677">Repeat</keyword>
<dbReference type="InterPro" id="IPR004341">
    <property type="entry name" value="CAT_RNA-bd_dom"/>
</dbReference>
<evidence type="ECO:0000313" key="6">
    <source>
        <dbReference type="EMBL" id="VCT85764.1"/>
    </source>
</evidence>
<dbReference type="OrthoDB" id="9813552at2"/>
<evidence type="ECO:0000313" key="3">
    <source>
        <dbReference type="EMBL" id="CAG9704889.1"/>
    </source>
</evidence>
<proteinExistence type="predicted"/>
<dbReference type="GO" id="GO:0003723">
    <property type="term" value="F:RNA binding"/>
    <property type="evidence" value="ECO:0007669"/>
    <property type="project" value="InterPro"/>
</dbReference>
<gene>
    <name evidence="3" type="primary">sacY</name>
    <name evidence="4" type="ORF">CNEO2_20015</name>
    <name evidence="3" type="ORF">CNEO_41509</name>
    <name evidence="6" type="ORF">CNEONATNEC25_03367</name>
    <name evidence="5" type="ORF">CQ394_12005</name>
</gene>
<dbReference type="Proteomes" id="UP001189143">
    <property type="component" value="Unassembled WGS sequence"/>
</dbReference>
<dbReference type="InterPro" id="IPR036650">
    <property type="entry name" value="CAT_RNA-bd_dom_sf"/>
</dbReference>
<dbReference type="EMBL" id="CAMTCP010000222">
    <property type="protein sequence ID" value="CAI3592611.1"/>
    <property type="molecule type" value="Genomic_DNA"/>
</dbReference>
<evidence type="ECO:0000313" key="7">
    <source>
        <dbReference type="Proteomes" id="UP000220840"/>
    </source>
</evidence>
<accession>A0A2A7MLF0</accession>
<evidence type="ECO:0000256" key="1">
    <source>
        <dbReference type="ARBA" id="ARBA00022737"/>
    </source>
</evidence>
<feature type="domain" description="PRD" evidence="2">
    <location>
        <begin position="72"/>
        <end position="177"/>
    </location>
</feature>
<dbReference type="Pfam" id="PF03123">
    <property type="entry name" value="CAT_RBD"/>
    <property type="match status" value="1"/>
</dbReference>
<reference evidence="5 7" key="1">
    <citation type="submission" date="2017-10" db="EMBL/GenBank/DDBJ databases">
        <title>Effective Description of Clostridium neonatale sp. nov. linked to necrotizing enterocolitis in neonates and a clarification of species assignable to the genus Clostridium (Prazmowski 1880) emend. Lawson and Rainey 2016.</title>
        <authorList>
            <person name="Bernard K."/>
            <person name="Burdz T."/>
            <person name="Wiebe D."/>
            <person name="Balcewich B."/>
            <person name="Alfa M."/>
            <person name="Bernier A.-M."/>
        </authorList>
    </citation>
    <scope>NUCLEOTIDE SEQUENCE [LARGE SCALE GENOMIC DNA]</scope>
    <source>
        <strain evidence="5 7">LCDC99A005</strain>
    </source>
</reference>
<sequence>MGIVVNEGVVIQAYNNNIVCVKISGKEKMLFSRGIGFGKKFGDKIPKGTQVEKVFVMENEDNLKNFKQVIEKVDEEFFGLCENIITEISSDLNEDLDEKIHIGLIDHLNFAIKRIVNGEIIENPFITETKVLYKKEYMLAEKAAKMLENELDLLIPEDEIGLIALHIHSSRNSGNLNDTIKSTNLSNMVITCVEKQLDIKIDKETLNYARFVTHIKFAIKRILADSEIGNDFIYEIKSKYKVSYKIAESSAKILEKYLDKEVSESEIAYLAMHIERFRKESKNTKFNIKFFNKKS</sequence>
<dbReference type="PANTHER" id="PTHR30185">
    <property type="entry name" value="CRYPTIC BETA-GLUCOSIDE BGL OPERON ANTITERMINATOR"/>
    <property type="match status" value="1"/>
</dbReference>
<organism evidence="5 7">
    <name type="scientific">Clostridium neonatale</name>
    <dbReference type="NCBI Taxonomy" id="137838"/>
    <lineage>
        <taxon>Bacteria</taxon>
        <taxon>Bacillati</taxon>
        <taxon>Bacillota</taxon>
        <taxon>Clostridia</taxon>
        <taxon>Eubacteriales</taxon>
        <taxon>Clostridiaceae</taxon>
        <taxon>Clostridium</taxon>
    </lineage>
</organism>
<reference evidence="6 8" key="2">
    <citation type="submission" date="2018-06" db="EMBL/GenBank/DDBJ databases">
        <authorList>
            <consortium name="IHU Genomes"/>
        </authorList>
    </citation>
    <scope>NUCLEOTIDE SEQUENCE [LARGE SCALE GENOMIC DNA]</scope>
    <source>
        <strain evidence="6 8">NEC25</strain>
    </source>
</reference>
<evidence type="ECO:0000313" key="4">
    <source>
        <dbReference type="EMBL" id="CAI3592611.1"/>
    </source>
</evidence>
<dbReference type="PANTHER" id="PTHR30185:SF16">
    <property type="entry name" value="PROTEIN GLCT"/>
    <property type="match status" value="1"/>
</dbReference>
<dbReference type="RefSeq" id="WP_058296523.1">
    <property type="nucleotide sequence ID" value="NZ_CAKJVD010000083.1"/>
</dbReference>
<dbReference type="Proteomes" id="UP000431451">
    <property type="component" value="Unassembled WGS sequence"/>
</dbReference>
<dbReference type="SUPFAM" id="SSF63520">
    <property type="entry name" value="PTS-regulatory domain, PRD"/>
    <property type="match status" value="2"/>
</dbReference>
<dbReference type="SMART" id="SM01061">
    <property type="entry name" value="CAT_RBD"/>
    <property type="match status" value="1"/>
</dbReference>
<dbReference type="GeneID" id="68878873"/>
<dbReference type="PROSITE" id="PS51372">
    <property type="entry name" value="PRD_2"/>
    <property type="match status" value="2"/>
</dbReference>
<evidence type="ECO:0000313" key="8">
    <source>
        <dbReference type="Proteomes" id="UP000431451"/>
    </source>
</evidence>
<feature type="domain" description="PRD" evidence="2">
    <location>
        <begin position="178"/>
        <end position="284"/>
    </location>
</feature>
<evidence type="ECO:0000313" key="5">
    <source>
        <dbReference type="EMBL" id="PEG32380.1"/>
    </source>
</evidence>
<dbReference type="EMBL" id="PDCJ01000001">
    <property type="protein sequence ID" value="PEG32380.1"/>
    <property type="molecule type" value="Genomic_DNA"/>
</dbReference>
<dbReference type="Gene3D" id="1.20.890.100">
    <property type="match status" value="1"/>
</dbReference>
<reference evidence="3" key="3">
    <citation type="submission" date="2021-10" db="EMBL/GenBank/DDBJ databases">
        <authorList>
            <person name="Mesa V."/>
        </authorList>
    </citation>
    <scope>NUCLEOTIDE SEQUENCE</scope>
    <source>
        <strain evidence="3">CC3_PB</strain>
    </source>
</reference>
<dbReference type="InterPro" id="IPR036634">
    <property type="entry name" value="PRD_sf"/>
</dbReference>
<dbReference type="InterPro" id="IPR050661">
    <property type="entry name" value="BglG_antiterminators"/>
</dbReference>
<dbReference type="Gene3D" id="1.10.1790.10">
    <property type="entry name" value="PRD domain"/>
    <property type="match status" value="1"/>
</dbReference>
<dbReference type="SUPFAM" id="SSF50151">
    <property type="entry name" value="SacY-like RNA-binding domain"/>
    <property type="match status" value="1"/>
</dbReference>
<dbReference type="InterPro" id="IPR011608">
    <property type="entry name" value="PRD"/>
</dbReference>
<dbReference type="Pfam" id="PF00874">
    <property type="entry name" value="PRD"/>
    <property type="match status" value="2"/>
</dbReference>
<dbReference type="EMBL" id="CAKJVE010000004">
    <property type="protein sequence ID" value="CAG9704889.1"/>
    <property type="molecule type" value="Genomic_DNA"/>
</dbReference>
<protein>
    <submittedName>
        <fullName evidence="6">Levansucrase and sucrase synthesis operon antiterminator</fullName>
    </submittedName>
    <submittedName>
        <fullName evidence="5">Transcription antiterminator BglG</fullName>
    </submittedName>
    <submittedName>
        <fullName evidence="3 4">Transcriptional antiterminator</fullName>
    </submittedName>
</protein>
<dbReference type="Proteomes" id="UP000220840">
    <property type="component" value="Unassembled WGS sequence"/>
</dbReference>
<dbReference type="GO" id="GO:0006355">
    <property type="term" value="P:regulation of DNA-templated transcription"/>
    <property type="evidence" value="ECO:0007669"/>
    <property type="project" value="InterPro"/>
</dbReference>
<keyword evidence="7" id="KW-1185">Reference proteome</keyword>